<feature type="coiled-coil region" evidence="1">
    <location>
        <begin position="358"/>
        <end position="413"/>
    </location>
</feature>
<protein>
    <submittedName>
        <fullName evidence="2">Uncharacterized protein</fullName>
    </submittedName>
</protein>
<proteinExistence type="predicted"/>
<dbReference type="EMBL" id="JAEEGC010000033">
    <property type="protein sequence ID" value="MBV7272815.1"/>
    <property type="molecule type" value="Genomic_DNA"/>
</dbReference>
<gene>
    <name evidence="2" type="ORF">I6U48_07800</name>
</gene>
<reference evidence="2" key="1">
    <citation type="submission" date="2020-12" db="EMBL/GenBank/DDBJ databases">
        <title>Clostridium thailandense sp. nov., a novel acetogenic bacterium isolated from peat land soil in Thailand.</title>
        <authorList>
            <person name="Chaikitkaew S."/>
            <person name="Birkeland N.K."/>
        </authorList>
    </citation>
    <scope>NUCLEOTIDE SEQUENCE</scope>
    <source>
        <strain evidence="2">PL3</strain>
    </source>
</reference>
<dbReference type="RefSeq" id="WP_218319849.1">
    <property type="nucleotide sequence ID" value="NZ_JAEEGC010000033.1"/>
</dbReference>
<accession>A0A949TWL9</accession>
<keyword evidence="3" id="KW-1185">Reference proteome</keyword>
<sequence>MSRVYPWIYVDYANNIWKFFQNNNKELCYTIMYEEGKWTKESLIDKEVLDFTVYITNDETIHIVYSNINGNLKYCTMKNKQWLGKKLSQIESDEFEIQNLKVEIIGDEMHIFYLLIGNDGSDHGVLMHCIWNGKETTDTSLQDIILIPNLNEHYSINVTKKNNINVFFITDEGDEVSLNYCSFENHRWSTIKRLYGIQGDDICFDVLMNQQDIHILNKSREDSIYFLDHVCIDISGEIQEFKVHESSSELVDPLLFIKNNKLYSCWLEQGRIFYSGFDDEKWNSAVYFNRGDEHKIERYNCFICCDNEDSIKARKVYGTNEVDLCLFIPSQFAINTKDSLKYEVSKVNADTPSETEIFQSLKLELSRVKSENKILEKKIASLSMQAKKKQRFIEEYEERVARILEQKRKVDENCALFFELKQNIQKELEVTKQKFLEEELLTTNLKNELKEIKKQLSERYVITENYQRELENTKEQLSQKEIFIVTLQKELEDTKEKLLGEQNIKTSIENKLKECESENLKIRQQVETITEENKKLYEELKFEKNQSIMERLLRKRSSGM</sequence>
<evidence type="ECO:0000313" key="3">
    <source>
        <dbReference type="Proteomes" id="UP000694308"/>
    </source>
</evidence>
<evidence type="ECO:0000256" key="1">
    <source>
        <dbReference type="SAM" id="Coils"/>
    </source>
</evidence>
<dbReference type="AlphaFoldDB" id="A0A949TWL9"/>
<comment type="caution">
    <text evidence="2">The sequence shown here is derived from an EMBL/GenBank/DDBJ whole genome shotgun (WGS) entry which is preliminary data.</text>
</comment>
<evidence type="ECO:0000313" key="2">
    <source>
        <dbReference type="EMBL" id="MBV7272815.1"/>
    </source>
</evidence>
<keyword evidence="1" id="KW-0175">Coiled coil</keyword>
<dbReference type="Proteomes" id="UP000694308">
    <property type="component" value="Unassembled WGS sequence"/>
</dbReference>
<name>A0A949TWL9_9CLOT</name>
<organism evidence="2 3">
    <name type="scientific">Clostridium thailandense</name>
    <dbReference type="NCBI Taxonomy" id="2794346"/>
    <lineage>
        <taxon>Bacteria</taxon>
        <taxon>Bacillati</taxon>
        <taxon>Bacillota</taxon>
        <taxon>Clostridia</taxon>
        <taxon>Eubacteriales</taxon>
        <taxon>Clostridiaceae</taxon>
        <taxon>Clostridium</taxon>
    </lineage>
</organism>
<feature type="coiled-coil region" evidence="1">
    <location>
        <begin position="484"/>
        <end position="546"/>
    </location>
</feature>